<evidence type="ECO:0000313" key="2">
    <source>
        <dbReference type="Proteomes" id="UP000017747"/>
    </source>
</evidence>
<dbReference type="Proteomes" id="UP000017747">
    <property type="component" value="Unassembled WGS sequence"/>
</dbReference>
<evidence type="ECO:0000313" key="1">
    <source>
        <dbReference type="EMBL" id="ETA82342.1"/>
    </source>
</evidence>
<name>V7IBT8_9CLOT</name>
<dbReference type="eggNOG" id="ENOG502ZE74">
    <property type="taxonomic scope" value="Bacteria"/>
</dbReference>
<gene>
    <name evidence="1" type="ORF">T472_0201640</name>
</gene>
<keyword evidence="2" id="KW-1185">Reference proteome</keyword>
<proteinExistence type="predicted"/>
<protein>
    <submittedName>
        <fullName evidence="1">Uncharacterized protein</fullName>
    </submittedName>
</protein>
<organism evidence="1 2">
    <name type="scientific">Youngiibacter fragilis 232.1</name>
    <dbReference type="NCBI Taxonomy" id="994573"/>
    <lineage>
        <taxon>Bacteria</taxon>
        <taxon>Bacillati</taxon>
        <taxon>Bacillota</taxon>
        <taxon>Clostridia</taxon>
        <taxon>Eubacteriales</taxon>
        <taxon>Clostridiaceae</taxon>
        <taxon>Youngiibacter</taxon>
    </lineage>
</organism>
<reference evidence="1 2" key="1">
    <citation type="journal article" date="2014" name="Genome Announc.">
        <title>Genome Sequence of Youngiibacter fragilis, the Type Strain of the Genus Youngiibacter.</title>
        <authorList>
            <person name="Wawrik C.B."/>
            <person name="Callaghan A.V."/>
            <person name="Stamps B.W."/>
            <person name="Wawrik B."/>
        </authorList>
    </citation>
    <scope>NUCLEOTIDE SEQUENCE [LARGE SCALE GENOMIC DNA]</scope>
    <source>
        <strain evidence="1 2">232.1</strain>
    </source>
</reference>
<dbReference type="OrthoDB" id="2679147at2"/>
<dbReference type="STRING" id="994573.T472_0201640"/>
<dbReference type="AlphaFoldDB" id="V7IBT8"/>
<dbReference type="RefSeq" id="WP_023387247.1">
    <property type="nucleotide sequence ID" value="NZ_AXUN02000025.1"/>
</dbReference>
<accession>V7IBT8</accession>
<dbReference type="EMBL" id="AXUN02000025">
    <property type="protein sequence ID" value="ETA82342.1"/>
    <property type="molecule type" value="Genomic_DNA"/>
</dbReference>
<comment type="caution">
    <text evidence="1">The sequence shown here is derived from an EMBL/GenBank/DDBJ whole genome shotgun (WGS) entry which is preliminary data.</text>
</comment>
<sequence length="109" mass="12752">MDFEKLWHQILRAATEEAFDASTVPQNNRTPLWFNVYTKEAYLYVDNTPDNNPSVQLSGARKITKDDFINVAGYYERWKNGETHLRQEVREQSRNTAYIFGLISKFANS</sequence>